<reference evidence="1 2" key="1">
    <citation type="submission" date="2018-06" db="EMBL/GenBank/DDBJ databases">
        <authorList>
            <consortium name="Pathogen Informatics"/>
            <person name="Doyle S."/>
        </authorList>
    </citation>
    <scope>NUCLEOTIDE SEQUENCE [LARGE SCALE GENOMIC DNA]</scope>
    <source>
        <strain evidence="1 2">NCTC11661</strain>
    </source>
</reference>
<sequence length="205" mass="22680">MKNLFLALTIGLAAMGCIDIKLREGKQSDEYHPQLPSITQTGANTFGVVINGKVMVPRNSIGYVPPGNDHYAVDFFMSKDYMQILAADSRDTQRGWVYIYLKNTSGSDILPVGNYALYDGKGTLSSSTSDDNCITVVYKKHNPNSPIYSSIMDTGNVNITKSNDSIVSGTFSCKLRNKDNPNDIIEIKDGRFDFNKSTINTTNFY</sequence>
<evidence type="ECO:0000313" key="1">
    <source>
        <dbReference type="EMBL" id="SSZ46712.1"/>
    </source>
</evidence>
<dbReference type="AlphaFoldDB" id="A0A376BYJ4"/>
<dbReference type="Proteomes" id="UP000255515">
    <property type="component" value="Unassembled WGS sequence"/>
</dbReference>
<gene>
    <name evidence="1" type="ORF">NCTC11661_00363</name>
</gene>
<evidence type="ECO:0000313" key="2">
    <source>
        <dbReference type="Proteomes" id="UP000255515"/>
    </source>
</evidence>
<name>A0A376BYJ4_9FLAO</name>
<proteinExistence type="predicted"/>
<dbReference type="EMBL" id="UFTJ01000001">
    <property type="protein sequence ID" value="SSZ46712.1"/>
    <property type="molecule type" value="Genomic_DNA"/>
</dbReference>
<dbReference type="RefSeq" id="WP_002687021.1">
    <property type="nucleotide sequence ID" value="NZ_UFTJ01000001.1"/>
</dbReference>
<accession>A0A376BYJ4</accession>
<organism evidence="1 2">
    <name type="scientific">Bergeyella zoohelcum</name>
    <dbReference type="NCBI Taxonomy" id="1015"/>
    <lineage>
        <taxon>Bacteria</taxon>
        <taxon>Pseudomonadati</taxon>
        <taxon>Bacteroidota</taxon>
        <taxon>Flavobacteriia</taxon>
        <taxon>Flavobacteriales</taxon>
        <taxon>Weeksellaceae</taxon>
        <taxon>Bergeyella</taxon>
    </lineage>
</organism>
<dbReference type="PROSITE" id="PS51257">
    <property type="entry name" value="PROKAR_LIPOPROTEIN"/>
    <property type="match status" value="1"/>
</dbReference>
<protein>
    <submittedName>
        <fullName evidence="1">Uncharacterized protein</fullName>
    </submittedName>
</protein>